<dbReference type="OrthoDB" id="6398375at2"/>
<dbReference type="InterPro" id="IPR015797">
    <property type="entry name" value="NUDIX_hydrolase-like_dom_sf"/>
</dbReference>
<dbReference type="AlphaFoldDB" id="A0A559JNF7"/>
<evidence type="ECO:0000313" key="3">
    <source>
        <dbReference type="Proteomes" id="UP000316330"/>
    </source>
</evidence>
<dbReference type="PROSITE" id="PS51462">
    <property type="entry name" value="NUDIX"/>
    <property type="match status" value="1"/>
</dbReference>
<keyword evidence="3" id="KW-1185">Reference proteome</keyword>
<comment type="caution">
    <text evidence="2">The sequence shown here is derived from an EMBL/GenBank/DDBJ whole genome shotgun (WGS) entry which is preliminary data.</text>
</comment>
<dbReference type="Proteomes" id="UP000316330">
    <property type="component" value="Unassembled WGS sequence"/>
</dbReference>
<accession>A0A559JNF7</accession>
<protein>
    <recommendedName>
        <fullName evidence="1">Nudix hydrolase domain-containing protein</fullName>
    </recommendedName>
</protein>
<evidence type="ECO:0000259" key="1">
    <source>
        <dbReference type="PROSITE" id="PS51462"/>
    </source>
</evidence>
<dbReference type="Gene3D" id="3.90.79.10">
    <property type="entry name" value="Nucleoside Triphosphate Pyrophosphohydrolase"/>
    <property type="match status" value="1"/>
</dbReference>
<dbReference type="InterPro" id="IPR000086">
    <property type="entry name" value="NUDIX_hydrolase_dom"/>
</dbReference>
<reference evidence="2 3" key="1">
    <citation type="submission" date="2019-07" db="EMBL/GenBank/DDBJ databases">
        <authorList>
            <person name="Kim J."/>
        </authorList>
    </citation>
    <scope>NUCLEOTIDE SEQUENCE [LARGE SCALE GENOMIC DNA]</scope>
    <source>
        <strain evidence="2 3">G13</strain>
    </source>
</reference>
<dbReference type="SUPFAM" id="SSF55811">
    <property type="entry name" value="Nudix"/>
    <property type="match status" value="1"/>
</dbReference>
<gene>
    <name evidence="2" type="ORF">FPZ45_09760</name>
</gene>
<proteinExistence type="predicted"/>
<name>A0A559JNF7_9BACL</name>
<dbReference type="EMBL" id="VNJJ01000004">
    <property type="protein sequence ID" value="TVY01412.1"/>
    <property type="molecule type" value="Genomic_DNA"/>
</dbReference>
<sequence>MGKMDEIIIVVPRAKAFADETLAFQGVESDPAKTASILANIEANYTTMRRGDAEENAAYKQPIPYCVIRRGDKIFLYKRLAGGGEARLHDKLSIGAGGHMNDDPKFGKFEELLWDNLNRELEEELKIDATDRSLTTIGFINDDGNEVGKVHIGILVILDIDPGASVEVRENDQLAGEWVSISQLLEEDIFARLETWSQITARVLA</sequence>
<dbReference type="RefSeq" id="WP_144700707.1">
    <property type="nucleotide sequence ID" value="NZ_VNJJ01000004.1"/>
</dbReference>
<feature type="domain" description="Nudix hydrolase" evidence="1">
    <location>
        <begin position="58"/>
        <end position="205"/>
    </location>
</feature>
<evidence type="ECO:0000313" key="2">
    <source>
        <dbReference type="EMBL" id="TVY01412.1"/>
    </source>
</evidence>
<organism evidence="2 3">
    <name type="scientific">Cohnella terricola</name>
    <dbReference type="NCBI Taxonomy" id="1289167"/>
    <lineage>
        <taxon>Bacteria</taxon>
        <taxon>Bacillati</taxon>
        <taxon>Bacillota</taxon>
        <taxon>Bacilli</taxon>
        <taxon>Bacillales</taxon>
        <taxon>Paenibacillaceae</taxon>
        <taxon>Cohnella</taxon>
    </lineage>
</organism>